<evidence type="ECO:0000313" key="5">
    <source>
        <dbReference type="Proteomes" id="UP001165289"/>
    </source>
</evidence>
<gene>
    <name evidence="4" type="ORF">LOD99_14796</name>
</gene>
<protein>
    <submittedName>
        <fullName evidence="4">Ultraviolet-B receptor UVR8-like</fullName>
    </submittedName>
</protein>
<feature type="repeat" description="RCC1" evidence="2">
    <location>
        <begin position="172"/>
        <end position="223"/>
    </location>
</feature>
<dbReference type="SUPFAM" id="SSF50985">
    <property type="entry name" value="RCC1/BLIP-II"/>
    <property type="match status" value="2"/>
</dbReference>
<dbReference type="PANTHER" id="PTHR22872:SF2">
    <property type="entry name" value="INHIBITOR OF BRUTON TYROSINE KINASE"/>
    <property type="match status" value="1"/>
</dbReference>
<organism evidence="4 5">
    <name type="scientific">Oopsacas minuta</name>
    <dbReference type="NCBI Taxonomy" id="111878"/>
    <lineage>
        <taxon>Eukaryota</taxon>
        <taxon>Metazoa</taxon>
        <taxon>Porifera</taxon>
        <taxon>Hexactinellida</taxon>
        <taxon>Hexasterophora</taxon>
        <taxon>Lyssacinosida</taxon>
        <taxon>Leucopsacidae</taxon>
        <taxon>Oopsacas</taxon>
    </lineage>
</organism>
<keyword evidence="1" id="KW-0677">Repeat</keyword>
<keyword evidence="4" id="KW-0675">Receptor</keyword>
<feature type="repeat" description="RCC1" evidence="2">
    <location>
        <begin position="224"/>
        <end position="278"/>
    </location>
</feature>
<comment type="caution">
    <text evidence="4">The sequence shown here is derived from an EMBL/GenBank/DDBJ whole genome shotgun (WGS) entry which is preliminary data.</text>
</comment>
<dbReference type="AlphaFoldDB" id="A0AAV7KE34"/>
<dbReference type="InterPro" id="IPR009091">
    <property type="entry name" value="RCC1/BLIP-II"/>
</dbReference>
<feature type="repeat" description="RCC1" evidence="2">
    <location>
        <begin position="339"/>
        <end position="390"/>
    </location>
</feature>
<evidence type="ECO:0000256" key="2">
    <source>
        <dbReference type="PROSITE-ProRule" id="PRU00235"/>
    </source>
</evidence>
<feature type="repeat" description="RCC1" evidence="2">
    <location>
        <begin position="279"/>
        <end position="338"/>
    </location>
</feature>
<dbReference type="InterPro" id="IPR000408">
    <property type="entry name" value="Reg_chr_condens"/>
</dbReference>
<dbReference type="PANTHER" id="PTHR22872">
    <property type="entry name" value="BTK-BINDING PROTEIN-RELATED"/>
    <property type="match status" value="1"/>
</dbReference>
<dbReference type="InterPro" id="IPR051625">
    <property type="entry name" value="Signaling_Regulatory_Domain"/>
</dbReference>
<sequence length="468" mass="51109">MQTELPRTEPCYISRLPCEVWLNILSSHGLSSRDLVAVENTSIFFRIPQKLFNGASITEESARVAITLDFKRFGQFCSKREGFESWKHVLNLVEQLNHTSRKLASGAFQNLFVTPNSQLLSWGAGKLGQLGNGKREDNNNVSDITRSFLPPAERIVHVSAGLAHGMVVTDSGSVYAIGDGRYYQTGMGNKAVLLNPLIVTPIHQHHVIQTSCGGSHSLFLTDMGDVYSVGYGEQGQLGLGLGANTGSTSIPKKIELMDNSVIISISSTVTHNILLTLQGSVYAFGLRVEGMLGIETSMSTAGPHITDSVAFKPVKIPNLENIREVTACPGRSICIDKRGRVYTFGTCRKGSLGHGDTRPQKTPKIVEALLEYKIAHAFGGALVSIFLTDEGHPFWCGYGMGEMYEFPTCLPTCIRVPEKIIGASIGDSHILLLSQNNNIYSVGMNTRGQTGHDISIQKIDKFTRFHYS</sequence>
<name>A0AAV7KE34_9METZ</name>
<dbReference type="PROSITE" id="PS50012">
    <property type="entry name" value="RCC1_3"/>
    <property type="match status" value="5"/>
</dbReference>
<evidence type="ECO:0000259" key="3">
    <source>
        <dbReference type="Pfam" id="PF25390"/>
    </source>
</evidence>
<keyword evidence="5" id="KW-1185">Reference proteome</keyword>
<dbReference type="Gene3D" id="2.130.10.30">
    <property type="entry name" value="Regulator of chromosome condensation 1/beta-lactamase-inhibitor protein II"/>
    <property type="match status" value="2"/>
</dbReference>
<dbReference type="InterPro" id="IPR058923">
    <property type="entry name" value="RCC1-like_dom"/>
</dbReference>
<dbReference type="Pfam" id="PF25390">
    <property type="entry name" value="WD40_RLD"/>
    <property type="match status" value="1"/>
</dbReference>
<feature type="repeat" description="RCC1" evidence="2">
    <location>
        <begin position="117"/>
        <end position="171"/>
    </location>
</feature>
<evidence type="ECO:0000313" key="4">
    <source>
        <dbReference type="EMBL" id="KAI6659120.1"/>
    </source>
</evidence>
<dbReference type="PRINTS" id="PR00633">
    <property type="entry name" value="RCCNDNSATION"/>
</dbReference>
<proteinExistence type="predicted"/>
<dbReference type="Proteomes" id="UP001165289">
    <property type="component" value="Unassembled WGS sequence"/>
</dbReference>
<reference evidence="4 5" key="1">
    <citation type="journal article" date="2023" name="BMC Biol.">
        <title>The compact genome of the sponge Oopsacas minuta (Hexactinellida) is lacking key metazoan core genes.</title>
        <authorList>
            <person name="Santini S."/>
            <person name="Schenkelaars Q."/>
            <person name="Jourda C."/>
            <person name="Duchesne M."/>
            <person name="Belahbib H."/>
            <person name="Rocher C."/>
            <person name="Selva M."/>
            <person name="Riesgo A."/>
            <person name="Vervoort M."/>
            <person name="Leys S.P."/>
            <person name="Kodjabachian L."/>
            <person name="Le Bivic A."/>
            <person name="Borchiellini C."/>
            <person name="Claverie J.M."/>
            <person name="Renard E."/>
        </authorList>
    </citation>
    <scope>NUCLEOTIDE SEQUENCE [LARGE SCALE GENOMIC DNA]</scope>
    <source>
        <strain evidence="4">SPO-2</strain>
    </source>
</reference>
<dbReference type="Pfam" id="PF13540">
    <property type="entry name" value="RCC1_2"/>
    <property type="match status" value="1"/>
</dbReference>
<feature type="domain" description="RCC1-like" evidence="3">
    <location>
        <begin position="93"/>
        <end position="399"/>
    </location>
</feature>
<dbReference type="EMBL" id="JAKMXF010000066">
    <property type="protein sequence ID" value="KAI6659120.1"/>
    <property type="molecule type" value="Genomic_DNA"/>
</dbReference>
<evidence type="ECO:0000256" key="1">
    <source>
        <dbReference type="ARBA" id="ARBA00022737"/>
    </source>
</evidence>
<accession>A0AAV7KE34</accession>